<evidence type="ECO:0000313" key="4">
    <source>
        <dbReference type="Proteomes" id="UP000193804"/>
    </source>
</evidence>
<dbReference type="Pfam" id="PF01553">
    <property type="entry name" value="Acyltransferase"/>
    <property type="match status" value="1"/>
</dbReference>
<gene>
    <name evidence="3" type="ORF">SAMN05661096_01651</name>
</gene>
<dbReference type="EMBL" id="FXAW01000003">
    <property type="protein sequence ID" value="SMG27708.1"/>
    <property type="molecule type" value="Genomic_DNA"/>
</dbReference>
<keyword evidence="4" id="KW-1185">Reference proteome</keyword>
<dbReference type="STRING" id="1028.SAMN05661096_01651"/>
<dbReference type="InterPro" id="IPR002123">
    <property type="entry name" value="Plipid/glycerol_acylTrfase"/>
</dbReference>
<dbReference type="OrthoDB" id="1078132at2"/>
<keyword evidence="1" id="KW-0175">Coiled coil</keyword>
<dbReference type="AlphaFoldDB" id="A0A1X7JIX4"/>
<protein>
    <recommendedName>
        <fullName evidence="2">Phospholipid/glycerol acyltransferase domain-containing protein</fullName>
    </recommendedName>
</protein>
<dbReference type="PANTHER" id="PTHR30068:SF3">
    <property type="entry name" value="PHOSPHOLIPID_GLYCEROL ACYLTRANSFERASE DOMAIN-CONTAINING PROTEIN"/>
    <property type="match status" value="1"/>
</dbReference>
<evidence type="ECO:0000313" key="3">
    <source>
        <dbReference type="EMBL" id="SMG27708.1"/>
    </source>
</evidence>
<name>A0A1X7JIX4_9BACT</name>
<proteinExistence type="predicted"/>
<reference evidence="4" key="1">
    <citation type="submission" date="2017-04" db="EMBL/GenBank/DDBJ databases">
        <authorList>
            <person name="Varghese N."/>
            <person name="Submissions S."/>
        </authorList>
    </citation>
    <scope>NUCLEOTIDE SEQUENCE [LARGE SCALE GENOMIC DNA]</scope>
    <source>
        <strain evidence="4">DSM 4125</strain>
    </source>
</reference>
<accession>A0A1X7JIX4</accession>
<evidence type="ECO:0000256" key="1">
    <source>
        <dbReference type="SAM" id="Coils"/>
    </source>
</evidence>
<dbReference type="GO" id="GO:0016746">
    <property type="term" value="F:acyltransferase activity"/>
    <property type="evidence" value="ECO:0007669"/>
    <property type="project" value="InterPro"/>
</dbReference>
<evidence type="ECO:0000259" key="2">
    <source>
        <dbReference type="Pfam" id="PF01553"/>
    </source>
</evidence>
<dbReference type="RefSeq" id="WP_085516585.1">
    <property type="nucleotide sequence ID" value="NZ_FXAW01000003.1"/>
</dbReference>
<sequence length="385" mass="44140">MEYLEAFDSIRPYNDSEVNEAVLRLIQHPFFDQVTQRVFPDKSTGQLKEALTEVRSVKDFQKVMMYPTARRVLDNSSAGISHDGFDKINQDKSYLFVSNHRDIVLDSTILNVLLFELGIDTTEVAIGNNLLVNQWVTDLAKLNKNFIVNRNIPPREMYSYSQTLSSYIRHTILDAKTSIWIAQREGRTKDGDDQTQQGLLKMIGLSGGKDFYENYAPLRIAPMAISYEYDPCDVLKAREVASKLAGKPIDKTPEDDLQSMIAGITGVKGRVHISIGKIVDEKLQEIREIKNKNDQMQALADLIDDRVHKSYKLWSNNFIAYDWLYGERFSDHYTKEEAEKFEAYLHKQAENFSADFNELKDPLLAMYANPVKNKLKVEGMVESEL</sequence>
<feature type="domain" description="Phospholipid/glycerol acyltransferase" evidence="2">
    <location>
        <begin position="84"/>
        <end position="182"/>
    </location>
</feature>
<feature type="coiled-coil region" evidence="1">
    <location>
        <begin position="279"/>
        <end position="306"/>
    </location>
</feature>
<organism evidence="3 4">
    <name type="scientific">Marivirga sericea</name>
    <dbReference type="NCBI Taxonomy" id="1028"/>
    <lineage>
        <taxon>Bacteria</taxon>
        <taxon>Pseudomonadati</taxon>
        <taxon>Bacteroidota</taxon>
        <taxon>Cytophagia</taxon>
        <taxon>Cytophagales</taxon>
        <taxon>Marivirgaceae</taxon>
        <taxon>Marivirga</taxon>
    </lineage>
</organism>
<dbReference type="GO" id="GO:0019698">
    <property type="term" value="P:D-galacturonate catabolic process"/>
    <property type="evidence" value="ECO:0007669"/>
    <property type="project" value="TreeGrafter"/>
</dbReference>
<dbReference type="Proteomes" id="UP000193804">
    <property type="component" value="Unassembled WGS sequence"/>
</dbReference>
<dbReference type="GO" id="GO:0042840">
    <property type="term" value="P:D-glucuronate catabolic process"/>
    <property type="evidence" value="ECO:0007669"/>
    <property type="project" value="TreeGrafter"/>
</dbReference>
<dbReference type="PANTHER" id="PTHR30068">
    <property type="entry name" value="URONATE ISOMERASE"/>
    <property type="match status" value="1"/>
</dbReference>